<dbReference type="GO" id="GO:0005525">
    <property type="term" value="F:GTP binding"/>
    <property type="evidence" value="ECO:0007669"/>
    <property type="project" value="UniProtKB-UniRule"/>
</dbReference>
<dbReference type="CDD" id="cd04088">
    <property type="entry name" value="EFG_mtEFG_II"/>
    <property type="match status" value="1"/>
</dbReference>
<dbReference type="SUPFAM" id="SSF54211">
    <property type="entry name" value="Ribosomal protein S5 domain 2-like"/>
    <property type="match status" value="1"/>
</dbReference>
<dbReference type="InterPro" id="IPR047872">
    <property type="entry name" value="EFG_IV"/>
</dbReference>
<keyword evidence="11" id="KW-1185">Reference proteome</keyword>
<evidence type="ECO:0000259" key="9">
    <source>
        <dbReference type="PROSITE" id="PS51722"/>
    </source>
</evidence>
<evidence type="ECO:0000256" key="1">
    <source>
        <dbReference type="ARBA" id="ARBA00005870"/>
    </source>
</evidence>
<dbReference type="GO" id="GO:0003924">
    <property type="term" value="F:GTPase activity"/>
    <property type="evidence" value="ECO:0007669"/>
    <property type="project" value="InterPro"/>
</dbReference>
<dbReference type="InterPro" id="IPR031157">
    <property type="entry name" value="G_TR_CS"/>
</dbReference>
<dbReference type="FunFam" id="2.40.30.10:FF:000006">
    <property type="entry name" value="Elongation factor G"/>
    <property type="match status" value="1"/>
</dbReference>
<dbReference type="InterPro" id="IPR027417">
    <property type="entry name" value="P-loop_NTPase"/>
</dbReference>
<reference evidence="10 11" key="1">
    <citation type="journal article" date="2013" name="J. Bacteriol.">
        <title>Roles of HynAB and Ech, the only two hydrogenases found in the model sulfate reducer Desulfovibrio gigas.</title>
        <authorList>
            <person name="Morais-Silva F.O."/>
            <person name="Santos C.I."/>
            <person name="Rodrigues R."/>
            <person name="Pereira I.A."/>
            <person name="Rodrigues-Pousada C."/>
        </authorList>
    </citation>
    <scope>NUCLEOTIDE SEQUENCE [LARGE SCALE GENOMIC DNA]</scope>
    <source>
        <strain evidence="11">ATCC 19364 / DSM 1382 / NCIMB 9332 / VKM B-1759</strain>
    </source>
</reference>
<dbReference type="NCBIfam" id="NF009379">
    <property type="entry name" value="PRK12740.1-3"/>
    <property type="match status" value="1"/>
</dbReference>
<dbReference type="eggNOG" id="COG0480">
    <property type="taxonomic scope" value="Bacteria"/>
</dbReference>
<feature type="binding site" evidence="8">
    <location>
        <begin position="17"/>
        <end position="24"/>
    </location>
    <ligand>
        <name>GTP</name>
        <dbReference type="ChEBI" id="CHEBI:37565"/>
    </ligand>
</feature>
<dbReference type="InterPro" id="IPR035649">
    <property type="entry name" value="EFG_V"/>
</dbReference>
<dbReference type="Pfam" id="PF00009">
    <property type="entry name" value="GTP_EFTU"/>
    <property type="match status" value="1"/>
</dbReference>
<dbReference type="Pfam" id="PF00679">
    <property type="entry name" value="EFG_C"/>
    <property type="match status" value="1"/>
</dbReference>
<keyword evidence="4 8" id="KW-0251">Elongation factor</keyword>
<dbReference type="InterPro" id="IPR035647">
    <property type="entry name" value="EFG_III/V"/>
</dbReference>
<dbReference type="Gene3D" id="3.30.70.240">
    <property type="match status" value="1"/>
</dbReference>
<feature type="domain" description="Tr-type G" evidence="9">
    <location>
        <begin position="8"/>
        <end position="283"/>
    </location>
</feature>
<dbReference type="Gene3D" id="2.40.30.10">
    <property type="entry name" value="Translation factors"/>
    <property type="match status" value="1"/>
</dbReference>
<dbReference type="PROSITE" id="PS00301">
    <property type="entry name" value="G_TR_1"/>
    <property type="match status" value="1"/>
</dbReference>
<comment type="subcellular location">
    <subcellularLocation>
        <location evidence="8">Cytoplasm</location>
    </subcellularLocation>
</comment>
<dbReference type="InterPro" id="IPR009022">
    <property type="entry name" value="EFG_III"/>
</dbReference>
<feature type="binding site" evidence="8">
    <location>
        <begin position="81"/>
        <end position="85"/>
    </location>
    <ligand>
        <name>GTP</name>
        <dbReference type="ChEBI" id="CHEBI:37565"/>
    </ligand>
</feature>
<dbReference type="AlphaFoldDB" id="T2GEJ4"/>
<dbReference type="PANTHER" id="PTHR43261">
    <property type="entry name" value="TRANSLATION ELONGATION FACTOR G-RELATED"/>
    <property type="match status" value="1"/>
</dbReference>
<keyword evidence="3 8" id="KW-0547">Nucleotide-binding</keyword>
<feature type="binding site" evidence="8">
    <location>
        <begin position="135"/>
        <end position="138"/>
    </location>
    <ligand>
        <name>GTP</name>
        <dbReference type="ChEBI" id="CHEBI:37565"/>
    </ligand>
</feature>
<dbReference type="FunFam" id="3.30.70.870:FF:000001">
    <property type="entry name" value="Elongation factor G"/>
    <property type="match status" value="1"/>
</dbReference>
<dbReference type="InterPro" id="IPR004540">
    <property type="entry name" value="Transl_elong_EFG/EF2"/>
</dbReference>
<dbReference type="Pfam" id="PF14492">
    <property type="entry name" value="EFG_III"/>
    <property type="match status" value="1"/>
</dbReference>
<dbReference type="SUPFAM" id="SSF52540">
    <property type="entry name" value="P-loop containing nucleoside triphosphate hydrolases"/>
    <property type="match status" value="1"/>
</dbReference>
<dbReference type="HAMAP" id="MF_00054_B">
    <property type="entry name" value="EF_G_EF_2_B"/>
    <property type="match status" value="1"/>
</dbReference>
<dbReference type="InterPro" id="IPR053905">
    <property type="entry name" value="EF-G-like_DII"/>
</dbReference>
<proteinExistence type="inferred from homology"/>
<dbReference type="SMART" id="SM00889">
    <property type="entry name" value="EFG_IV"/>
    <property type="match status" value="1"/>
</dbReference>
<dbReference type="InterPro" id="IPR020568">
    <property type="entry name" value="Ribosomal_Su5_D2-typ_SF"/>
</dbReference>
<dbReference type="CDD" id="cd16262">
    <property type="entry name" value="EFG_III"/>
    <property type="match status" value="1"/>
</dbReference>
<accession>T2GEJ4</accession>
<evidence type="ECO:0000256" key="4">
    <source>
        <dbReference type="ARBA" id="ARBA00022768"/>
    </source>
</evidence>
<dbReference type="Gene3D" id="3.30.70.870">
    <property type="entry name" value="Elongation Factor G (Translational Gtpase), domain 3"/>
    <property type="match status" value="1"/>
</dbReference>
<dbReference type="CDD" id="cd01434">
    <property type="entry name" value="EFG_mtEFG1_IV"/>
    <property type="match status" value="1"/>
</dbReference>
<evidence type="ECO:0000256" key="5">
    <source>
        <dbReference type="ARBA" id="ARBA00022917"/>
    </source>
</evidence>
<dbReference type="RefSeq" id="WP_021761594.1">
    <property type="nucleotide sequence ID" value="NC_022444.1"/>
</dbReference>
<keyword evidence="6 8" id="KW-0342">GTP-binding</keyword>
<dbReference type="OrthoDB" id="9801472at2"/>
<reference evidence="11" key="2">
    <citation type="submission" date="2013-07" db="EMBL/GenBank/DDBJ databases">
        <authorList>
            <person name="Morais-Silva F.O."/>
            <person name="Rezende A.M."/>
            <person name="Pimentel C."/>
            <person name="Resende D.M."/>
            <person name="Santos C.I."/>
            <person name="Clemente C."/>
            <person name="de Oliveira L.M."/>
            <person name="da Silva S.M."/>
            <person name="Costa D.A."/>
            <person name="Varela-Raposo A."/>
            <person name="Horacio E.C.A."/>
            <person name="Matos M."/>
            <person name="Flores O."/>
            <person name="Ruiz J.C."/>
            <person name="Rodrigues-Pousada C."/>
        </authorList>
    </citation>
    <scope>NUCLEOTIDE SEQUENCE [LARGE SCALE GENOMIC DNA]</scope>
    <source>
        <strain evidence="11">ATCC 19364 / DSM 1382 / NCIMB 9332 / VKM B-1759</strain>
    </source>
</reference>
<dbReference type="GO" id="GO:0003746">
    <property type="term" value="F:translation elongation factor activity"/>
    <property type="evidence" value="ECO:0007669"/>
    <property type="project" value="UniProtKB-UniRule"/>
</dbReference>
<evidence type="ECO:0000256" key="2">
    <source>
        <dbReference type="ARBA" id="ARBA00017872"/>
    </source>
</evidence>
<keyword evidence="5 8" id="KW-0648">Protein biosynthesis</keyword>
<dbReference type="FunFam" id="3.30.70.240:FF:000001">
    <property type="entry name" value="Elongation factor G"/>
    <property type="match status" value="1"/>
</dbReference>
<dbReference type="PRINTS" id="PR00315">
    <property type="entry name" value="ELONGATNFCT"/>
</dbReference>
<dbReference type="InterPro" id="IPR005517">
    <property type="entry name" value="Transl_elong_EFG/EF2_IV"/>
</dbReference>
<dbReference type="PROSITE" id="PS51722">
    <property type="entry name" value="G_TR_2"/>
    <property type="match status" value="1"/>
</dbReference>
<dbReference type="SUPFAM" id="SSF50447">
    <property type="entry name" value="Translation proteins"/>
    <property type="match status" value="1"/>
</dbReference>
<dbReference type="InterPro" id="IPR000640">
    <property type="entry name" value="EFG_V-like"/>
</dbReference>
<dbReference type="GO" id="GO:0005737">
    <property type="term" value="C:cytoplasm"/>
    <property type="evidence" value="ECO:0007669"/>
    <property type="project" value="UniProtKB-SubCell"/>
</dbReference>
<dbReference type="InterPro" id="IPR014721">
    <property type="entry name" value="Ribsml_uS5_D2-typ_fold_subgr"/>
</dbReference>
<dbReference type="CDD" id="cd01886">
    <property type="entry name" value="EF-G"/>
    <property type="match status" value="1"/>
</dbReference>
<dbReference type="Gene3D" id="3.40.50.300">
    <property type="entry name" value="P-loop containing nucleotide triphosphate hydrolases"/>
    <property type="match status" value="1"/>
</dbReference>
<evidence type="ECO:0000256" key="8">
    <source>
        <dbReference type="HAMAP-Rule" id="MF_00054"/>
    </source>
</evidence>
<dbReference type="KEGG" id="dgg:DGI_2835"/>
<dbReference type="GO" id="GO:0032790">
    <property type="term" value="P:ribosome disassembly"/>
    <property type="evidence" value="ECO:0007669"/>
    <property type="project" value="TreeGrafter"/>
</dbReference>
<dbReference type="SMART" id="SM00838">
    <property type="entry name" value="EFG_C"/>
    <property type="match status" value="1"/>
</dbReference>
<dbReference type="PANTHER" id="PTHR43261:SF1">
    <property type="entry name" value="RIBOSOME-RELEASING FACTOR 2, MITOCHONDRIAL"/>
    <property type="match status" value="1"/>
</dbReference>
<dbReference type="Pfam" id="PF22042">
    <property type="entry name" value="EF-G_D2"/>
    <property type="match status" value="1"/>
</dbReference>
<name>T2GEJ4_MEGG1</name>
<comment type="function">
    <text evidence="7 8">Catalyzes the GTP-dependent ribosomal translocation step during translation elongation. During this step, the ribosome changes from the pre-translocational (PRE) to the post-translocational (POST) state as the newly formed A-site-bound peptidyl-tRNA and P-site-bound deacylated tRNA move to the P and E sites, respectively. Catalyzes the coordinated movement of the two tRNA molecules, the mRNA and conformational changes in the ribosome.</text>
</comment>
<dbReference type="Proteomes" id="UP000016587">
    <property type="component" value="Chromosome"/>
</dbReference>
<dbReference type="HOGENOM" id="CLU_002794_4_1_7"/>
<comment type="similarity">
    <text evidence="1 8">Belongs to the TRAFAC class translation factor GTPase superfamily. Classic translation factor GTPase family. EF-G/EF-2 subfamily.</text>
</comment>
<evidence type="ECO:0000256" key="6">
    <source>
        <dbReference type="ARBA" id="ARBA00023134"/>
    </source>
</evidence>
<dbReference type="InterPro" id="IPR041095">
    <property type="entry name" value="EFG_II"/>
</dbReference>
<organism evidence="10 11">
    <name type="scientific">Megalodesulfovibrio gigas (strain ATCC 19364 / DSM 1382 / NCIMB 9332 / VKM B-1759)</name>
    <name type="common">Desulfovibrio gigas</name>
    <dbReference type="NCBI Taxonomy" id="1121448"/>
    <lineage>
        <taxon>Bacteria</taxon>
        <taxon>Pseudomonadati</taxon>
        <taxon>Thermodesulfobacteriota</taxon>
        <taxon>Desulfovibrionia</taxon>
        <taxon>Desulfovibrionales</taxon>
        <taxon>Desulfovibrionaceae</taxon>
        <taxon>Megalodesulfovibrio</taxon>
    </lineage>
</organism>
<dbReference type="FunFam" id="3.40.50.300:FF:000029">
    <property type="entry name" value="Elongation factor G"/>
    <property type="match status" value="1"/>
</dbReference>
<dbReference type="InterPro" id="IPR009000">
    <property type="entry name" value="Transl_B-barrel_sf"/>
</dbReference>
<evidence type="ECO:0000313" key="11">
    <source>
        <dbReference type="Proteomes" id="UP000016587"/>
    </source>
</evidence>
<dbReference type="SUPFAM" id="SSF54980">
    <property type="entry name" value="EF-G C-terminal domain-like"/>
    <property type="match status" value="2"/>
</dbReference>
<dbReference type="InterPro" id="IPR005225">
    <property type="entry name" value="Small_GTP-bd"/>
</dbReference>
<dbReference type="EMBL" id="CP006585">
    <property type="protein sequence ID" value="AGW14564.1"/>
    <property type="molecule type" value="Genomic_DNA"/>
</dbReference>
<dbReference type="NCBIfam" id="NF009381">
    <property type="entry name" value="PRK12740.1-5"/>
    <property type="match status" value="1"/>
</dbReference>
<protein>
    <recommendedName>
        <fullName evidence="2 8">Elongation factor G</fullName>
        <shortName evidence="8">EF-G</shortName>
    </recommendedName>
</protein>
<dbReference type="Pfam" id="PF03764">
    <property type="entry name" value="EFG_IV"/>
    <property type="match status" value="1"/>
</dbReference>
<evidence type="ECO:0000256" key="3">
    <source>
        <dbReference type="ARBA" id="ARBA00022741"/>
    </source>
</evidence>
<keyword evidence="8" id="KW-0963">Cytoplasm</keyword>
<dbReference type="Gene3D" id="3.30.230.10">
    <property type="match status" value="1"/>
</dbReference>
<evidence type="ECO:0000313" key="10">
    <source>
        <dbReference type="EMBL" id="AGW14564.1"/>
    </source>
</evidence>
<dbReference type="CDD" id="cd03713">
    <property type="entry name" value="EFG_mtEFG_C"/>
    <property type="match status" value="1"/>
</dbReference>
<dbReference type="InterPro" id="IPR000795">
    <property type="entry name" value="T_Tr_GTP-bd_dom"/>
</dbReference>
<evidence type="ECO:0000256" key="7">
    <source>
        <dbReference type="ARBA" id="ARBA00024731"/>
    </source>
</evidence>
<dbReference type="NCBIfam" id="TIGR00484">
    <property type="entry name" value="EF-G"/>
    <property type="match status" value="1"/>
</dbReference>
<dbReference type="NCBIfam" id="TIGR00231">
    <property type="entry name" value="small_GTP"/>
    <property type="match status" value="1"/>
</dbReference>
<gene>
    <name evidence="8 10" type="primary">fusA</name>
    <name evidence="10" type="ORF">DGI_2835</name>
</gene>
<dbReference type="PATRIC" id="fig|1121448.10.peg.2798"/>
<dbReference type="FunFam" id="3.30.230.10:FF:000003">
    <property type="entry name" value="Elongation factor G"/>
    <property type="match status" value="1"/>
</dbReference>
<sequence length="689" mass="75860">MSRVVPLNRQRNIGIMAHIDAGKTTTTERILYYTGVSHKIGEVHDGQATMDWMVQEQERGITITSAATTCIWKDHRVNIIDTPGHVDFTMEVERSLRVLDGAIAVFDAVAGVEPQSETVWRQADRYRVPRICFVNKMDRIGANFQRCVDMIRDRLRAKPVPVQFPIGSEDNFRGMVDLIQGKAILFDDESKGSKFSIEDVPAEFMDEFDTRRLELLEAVAEEDESLMEKYLSGEELTPEELTIGVRKATIAMVCTPVLCGSAFKNKGVQPLLDAVVDFLPSPIEVPAIKGLNTNTGEEVECPCDDSLPLAALSFKLMSDPYVGHLTFLRIYSGSIESGMSVVVGASGKRERIGRLLKMHANKREEIKWAGAGDIVAAVGLKYAATGDTLCDEKRPIALESMTIPESVIEVAIEPKSKADRDSLSDSLGKLAKEDPSFRVKSDEETGQTLIAGMGELHLEIIVDRLTREFGVNANVGKPRVAYRETISKPAKVDHKYAKQSGGRGQYGHVVIEVAPNPEGGYEFVDGIKGGVIPKEYIPAVDKGIKDAMKSGVMAGYPVVDLKVTLVFGSYHEVDSSEQAFYIAGSMAFKEACHQASPTLLEPIMGVEVVTPEEYLGDVMGDLNSRRGRVNTMEARPGAQVVKAEVPLSQMFGYATDLRSKSQGRATFTMQFDHYEKVPAQLAEEIIKRK</sequence>
<dbReference type="STRING" id="1121448.DGI_2835"/>